<comment type="caution">
    <text evidence="1">The sequence shown here is derived from an EMBL/GenBank/DDBJ whole genome shotgun (WGS) entry which is preliminary data.</text>
</comment>
<dbReference type="InterPro" id="IPR008979">
    <property type="entry name" value="Galactose-bd-like_sf"/>
</dbReference>
<dbReference type="Proteomes" id="UP000438476">
    <property type="component" value="Unassembled WGS sequence"/>
</dbReference>
<dbReference type="SUPFAM" id="SSF49785">
    <property type="entry name" value="Galactose-binding domain-like"/>
    <property type="match status" value="1"/>
</dbReference>
<gene>
    <name evidence="1" type="ORF">GRI91_03700</name>
</gene>
<proteinExistence type="predicted"/>
<dbReference type="AlphaFoldDB" id="A0A6I4T564"/>
<protein>
    <submittedName>
        <fullName evidence="1">Uncharacterized protein</fullName>
    </submittedName>
</protein>
<dbReference type="Gene3D" id="2.60.120.260">
    <property type="entry name" value="Galactose-binding domain-like"/>
    <property type="match status" value="1"/>
</dbReference>
<dbReference type="RefSeq" id="WP_160735239.1">
    <property type="nucleotide sequence ID" value="NZ_WTYT01000001.1"/>
</dbReference>
<sequence length="560" mass="60065">MAYGFGSYGTCWGYPAAALTVPLAGADFALDFAQGWYRSGSHLTRDFAIPLSGNLIVNGDFSDGLNGWGINDEGTSVTSVVDGRARMYAPDGDYAILAQDPAGLPVGSRFVLSVDAETLTGGAAYLQFSASKSIVKILDGGFETYDIRTAGSLGFKRISVGNPNDVYLDNVVLKQVSATSYRAGECWDIDANGELHRFRSHEPIILPGRGAPFYGPMTNDIPTRYFASWNKTNYSQAGTVEGLFGPASVIAPDAGPGPKAFSHNTWLHANSLYTDSYIIETAGHRFLQISPSGGFLHNDYYFVVDLENGAIAFDNFPDRKGVQKLGGGAVHVWAMGHTIESDVSGRMILGSYPSLEIASTARAPDYTAAGGEGIVLHHAQRVEGPVPGQFITTEGVAASITAQELVYDSPINADEDYVFWVEANPFLLSGQYQFLAQVDDGTTNNRLSLYISDNGVCAAYARNGDGSYYFGATGTATVGEKFSLILARQHGEFRAGRLQVGTFTWADSLARPHPAGLDMLRIGSNIDNNYAAKSDILRPSVRKGRFSQAEIEAMVEGSLS</sequence>
<organism evidence="1 2">
    <name type="scientific">Altericroceibacterium endophyticum</name>
    <dbReference type="NCBI Taxonomy" id="1808508"/>
    <lineage>
        <taxon>Bacteria</taxon>
        <taxon>Pseudomonadati</taxon>
        <taxon>Pseudomonadota</taxon>
        <taxon>Alphaproteobacteria</taxon>
        <taxon>Sphingomonadales</taxon>
        <taxon>Erythrobacteraceae</taxon>
        <taxon>Altericroceibacterium</taxon>
    </lineage>
</organism>
<accession>A0A6I4T564</accession>
<evidence type="ECO:0000313" key="2">
    <source>
        <dbReference type="Proteomes" id="UP000438476"/>
    </source>
</evidence>
<dbReference type="OrthoDB" id="8840868at2"/>
<keyword evidence="2" id="KW-1185">Reference proteome</keyword>
<reference evidence="1 2" key="1">
    <citation type="submission" date="2019-12" db="EMBL/GenBank/DDBJ databases">
        <title>Genomic-based taxomic classification of the family Erythrobacteraceae.</title>
        <authorList>
            <person name="Xu L."/>
        </authorList>
    </citation>
    <scope>NUCLEOTIDE SEQUENCE [LARGE SCALE GENOMIC DNA]</scope>
    <source>
        <strain evidence="1 2">LMG 29518</strain>
    </source>
</reference>
<name>A0A6I4T564_9SPHN</name>
<evidence type="ECO:0000313" key="1">
    <source>
        <dbReference type="EMBL" id="MXO64855.1"/>
    </source>
</evidence>
<dbReference type="EMBL" id="WTYT01000001">
    <property type="protein sequence ID" value="MXO64855.1"/>
    <property type="molecule type" value="Genomic_DNA"/>
</dbReference>